<comment type="caution">
    <text evidence="2">The sequence shown here is derived from an EMBL/GenBank/DDBJ whole genome shotgun (WGS) entry which is preliminary data.</text>
</comment>
<keyword evidence="1" id="KW-0472">Membrane</keyword>
<gene>
    <name evidence="2" type="ORF">GALL_97600</name>
</gene>
<protein>
    <submittedName>
        <fullName evidence="2">Uncharacterized protein</fullName>
    </submittedName>
</protein>
<feature type="transmembrane region" description="Helical" evidence="1">
    <location>
        <begin position="83"/>
        <end position="102"/>
    </location>
</feature>
<reference evidence="2" key="1">
    <citation type="submission" date="2016-10" db="EMBL/GenBank/DDBJ databases">
        <title>Sequence of Gallionella enrichment culture.</title>
        <authorList>
            <person name="Poehlein A."/>
            <person name="Muehling M."/>
            <person name="Daniel R."/>
        </authorList>
    </citation>
    <scope>NUCLEOTIDE SEQUENCE</scope>
</reference>
<feature type="transmembrane region" description="Helical" evidence="1">
    <location>
        <begin position="36"/>
        <end position="55"/>
    </location>
</feature>
<accession>A0A1J5SHF9</accession>
<dbReference type="EMBL" id="MLJW01000034">
    <property type="protein sequence ID" value="OIR07897.1"/>
    <property type="molecule type" value="Genomic_DNA"/>
</dbReference>
<evidence type="ECO:0000256" key="1">
    <source>
        <dbReference type="SAM" id="Phobius"/>
    </source>
</evidence>
<name>A0A1J5SHF9_9ZZZZ</name>
<sequence>MLEQDRPLPRWFTLLPIGAFLALLVMGLTHHNFKPSHAYLTVGAVATLVATVWLANHLRGHIVGCAYRPRFGGEMVTMSGSRAWQQSLVVSLVCVLALAFFISP</sequence>
<evidence type="ECO:0000313" key="2">
    <source>
        <dbReference type="EMBL" id="OIR07897.1"/>
    </source>
</evidence>
<dbReference type="AlphaFoldDB" id="A0A1J5SHF9"/>
<keyword evidence="1" id="KW-0812">Transmembrane</keyword>
<keyword evidence="1" id="KW-1133">Transmembrane helix</keyword>
<proteinExistence type="predicted"/>
<organism evidence="2">
    <name type="scientific">mine drainage metagenome</name>
    <dbReference type="NCBI Taxonomy" id="410659"/>
    <lineage>
        <taxon>unclassified sequences</taxon>
        <taxon>metagenomes</taxon>
        <taxon>ecological metagenomes</taxon>
    </lineage>
</organism>
<feature type="transmembrane region" description="Helical" evidence="1">
    <location>
        <begin position="12"/>
        <end position="30"/>
    </location>
</feature>